<organism evidence="4 5">
    <name type="scientific">Propionibacterium cyclohexanicum</name>
    <dbReference type="NCBI Taxonomy" id="64702"/>
    <lineage>
        <taxon>Bacteria</taxon>
        <taxon>Bacillati</taxon>
        <taxon>Actinomycetota</taxon>
        <taxon>Actinomycetes</taxon>
        <taxon>Propionibacteriales</taxon>
        <taxon>Propionibacteriaceae</taxon>
        <taxon>Propionibacterium</taxon>
    </lineage>
</organism>
<keyword evidence="5" id="KW-1185">Reference proteome</keyword>
<dbReference type="AlphaFoldDB" id="A0A1H9Q6D5"/>
<keyword evidence="2" id="KW-0472">Membrane</keyword>
<evidence type="ECO:0000313" key="5">
    <source>
        <dbReference type="Proteomes" id="UP000198815"/>
    </source>
</evidence>
<reference evidence="4 5" key="1">
    <citation type="submission" date="2016-10" db="EMBL/GenBank/DDBJ databases">
        <authorList>
            <person name="de Groot N.N."/>
        </authorList>
    </citation>
    <scope>NUCLEOTIDE SEQUENCE [LARGE SCALE GENOMIC DNA]</scope>
    <source>
        <strain evidence="4 5">DSM 16859</strain>
    </source>
</reference>
<accession>A0A1H9Q6D5</accession>
<dbReference type="STRING" id="64702.SAMN05443377_102129"/>
<evidence type="ECO:0000256" key="2">
    <source>
        <dbReference type="SAM" id="Phobius"/>
    </source>
</evidence>
<evidence type="ECO:0000256" key="1">
    <source>
        <dbReference type="SAM" id="MobiDB-lite"/>
    </source>
</evidence>
<dbReference type="Pfam" id="PF26604">
    <property type="entry name" value="CBU_0592"/>
    <property type="match status" value="1"/>
</dbReference>
<feature type="region of interest" description="Disordered" evidence="1">
    <location>
        <begin position="91"/>
        <end position="123"/>
    </location>
</feature>
<name>A0A1H9Q6D5_9ACTN</name>
<feature type="transmembrane region" description="Helical" evidence="2">
    <location>
        <begin position="6"/>
        <end position="24"/>
    </location>
</feature>
<feature type="domain" description="CBU-0592-like" evidence="3">
    <location>
        <begin position="8"/>
        <end position="77"/>
    </location>
</feature>
<gene>
    <name evidence="4" type="ORF">SAMN05443377_102129</name>
</gene>
<dbReference type="NCBIfam" id="NF047864">
    <property type="entry name" value="CBU_0592_membra"/>
    <property type="match status" value="1"/>
</dbReference>
<feature type="compositionally biased region" description="Polar residues" evidence="1">
    <location>
        <begin position="105"/>
        <end position="123"/>
    </location>
</feature>
<feature type="transmembrane region" description="Helical" evidence="2">
    <location>
        <begin position="36"/>
        <end position="58"/>
    </location>
</feature>
<protein>
    <recommendedName>
        <fullName evidence="3">CBU-0592-like domain-containing protein</fullName>
    </recommendedName>
</protein>
<evidence type="ECO:0000313" key="4">
    <source>
        <dbReference type="EMBL" id="SER55413.1"/>
    </source>
</evidence>
<evidence type="ECO:0000259" key="3">
    <source>
        <dbReference type="Pfam" id="PF26604"/>
    </source>
</evidence>
<sequence length="123" mass="13485">MTTVVAMALGWIGAAGTLAAYYLVSSERVRPDSVRFHVLNMAGCLLLAFACFTTRAWPSLVTNLVFLAIGLRMVWQLRARILARLRRGWRHRGQRAPHSARDIFSTASTAGGSPMNSTLAARP</sequence>
<dbReference type="RefSeq" id="WP_425438728.1">
    <property type="nucleotide sequence ID" value="NZ_FOGZ01000002.1"/>
</dbReference>
<dbReference type="InterPro" id="IPR058058">
    <property type="entry name" value="CBU_0592-like"/>
</dbReference>
<feature type="transmembrane region" description="Helical" evidence="2">
    <location>
        <begin position="64"/>
        <end position="83"/>
    </location>
</feature>
<keyword evidence="2" id="KW-0812">Transmembrane</keyword>
<keyword evidence="2" id="KW-1133">Transmembrane helix</keyword>
<proteinExistence type="predicted"/>
<dbReference type="EMBL" id="FOGZ01000002">
    <property type="protein sequence ID" value="SER55413.1"/>
    <property type="molecule type" value="Genomic_DNA"/>
</dbReference>
<dbReference type="Proteomes" id="UP000198815">
    <property type="component" value="Unassembled WGS sequence"/>
</dbReference>